<dbReference type="PANTHER" id="PTHR23517">
    <property type="entry name" value="RESISTANCE PROTEIN MDTM, PUTATIVE-RELATED-RELATED"/>
    <property type="match status" value="1"/>
</dbReference>
<evidence type="ECO:0000256" key="3">
    <source>
        <dbReference type="ARBA" id="ARBA00022475"/>
    </source>
</evidence>
<keyword evidence="2" id="KW-0813">Transport</keyword>
<name>A0A5M3XED5_9ACTN</name>
<dbReference type="GO" id="GO:0005886">
    <property type="term" value="C:plasma membrane"/>
    <property type="evidence" value="ECO:0007669"/>
    <property type="project" value="UniProtKB-SubCell"/>
</dbReference>
<evidence type="ECO:0000256" key="7">
    <source>
        <dbReference type="SAM" id="Phobius"/>
    </source>
</evidence>
<evidence type="ECO:0000256" key="6">
    <source>
        <dbReference type="ARBA" id="ARBA00023136"/>
    </source>
</evidence>
<keyword evidence="3" id="KW-1003">Cell membrane</keyword>
<keyword evidence="6 7" id="KW-0472">Membrane</keyword>
<feature type="transmembrane region" description="Helical" evidence="7">
    <location>
        <begin position="80"/>
        <end position="98"/>
    </location>
</feature>
<keyword evidence="4 7" id="KW-0812">Transmembrane</keyword>
<comment type="subcellular location">
    <subcellularLocation>
        <location evidence="1">Cell membrane</location>
        <topology evidence="1">Multi-pass membrane protein</topology>
    </subcellularLocation>
</comment>
<dbReference type="InterPro" id="IPR050171">
    <property type="entry name" value="MFS_Transporters"/>
</dbReference>
<dbReference type="InterPro" id="IPR036259">
    <property type="entry name" value="MFS_trans_sf"/>
</dbReference>
<protein>
    <submittedName>
        <fullName evidence="8">Uncharacterized protein</fullName>
    </submittedName>
</protein>
<feature type="transmembrane region" description="Helical" evidence="7">
    <location>
        <begin position="145"/>
        <end position="165"/>
    </location>
</feature>
<dbReference type="SUPFAM" id="SSF103473">
    <property type="entry name" value="MFS general substrate transporter"/>
    <property type="match status" value="1"/>
</dbReference>
<evidence type="ECO:0000313" key="9">
    <source>
        <dbReference type="Proteomes" id="UP000377595"/>
    </source>
</evidence>
<keyword evidence="5 7" id="KW-1133">Transmembrane helix</keyword>
<dbReference type="Proteomes" id="UP000377595">
    <property type="component" value="Unassembled WGS sequence"/>
</dbReference>
<reference evidence="8 9" key="1">
    <citation type="submission" date="2019-10" db="EMBL/GenBank/DDBJ databases">
        <title>Whole genome shotgun sequence of Acrocarpospora pleiomorpha NBRC 16267.</title>
        <authorList>
            <person name="Ichikawa N."/>
            <person name="Kimura A."/>
            <person name="Kitahashi Y."/>
            <person name="Komaki H."/>
            <person name="Oguchi A."/>
        </authorList>
    </citation>
    <scope>NUCLEOTIDE SEQUENCE [LARGE SCALE GENOMIC DNA]</scope>
    <source>
        <strain evidence="8 9">NBRC 16267</strain>
    </source>
</reference>
<feature type="transmembrane region" description="Helical" evidence="7">
    <location>
        <begin position="20"/>
        <end position="44"/>
    </location>
</feature>
<gene>
    <name evidence="8" type="ORF">Aple_008160</name>
</gene>
<evidence type="ECO:0000256" key="4">
    <source>
        <dbReference type="ARBA" id="ARBA00022692"/>
    </source>
</evidence>
<evidence type="ECO:0000256" key="5">
    <source>
        <dbReference type="ARBA" id="ARBA00022989"/>
    </source>
</evidence>
<dbReference type="Gene3D" id="1.20.1250.20">
    <property type="entry name" value="MFS general substrate transporter like domains"/>
    <property type="match status" value="1"/>
</dbReference>
<keyword evidence="9" id="KW-1185">Reference proteome</keyword>
<accession>A0A5M3XED5</accession>
<evidence type="ECO:0000256" key="2">
    <source>
        <dbReference type="ARBA" id="ARBA00022448"/>
    </source>
</evidence>
<evidence type="ECO:0000256" key="1">
    <source>
        <dbReference type="ARBA" id="ARBA00004651"/>
    </source>
</evidence>
<comment type="caution">
    <text evidence="8">The sequence shown here is derived from an EMBL/GenBank/DDBJ whole genome shotgun (WGS) entry which is preliminary data.</text>
</comment>
<dbReference type="AlphaFoldDB" id="A0A5M3XED5"/>
<dbReference type="EMBL" id="BLAF01000005">
    <property type="protein sequence ID" value="GES17921.1"/>
    <property type="molecule type" value="Genomic_DNA"/>
</dbReference>
<dbReference type="PANTHER" id="PTHR23517:SF2">
    <property type="entry name" value="MULTIDRUG RESISTANCE PROTEIN MDTH"/>
    <property type="match status" value="1"/>
</dbReference>
<evidence type="ECO:0000313" key="8">
    <source>
        <dbReference type="EMBL" id="GES17921.1"/>
    </source>
</evidence>
<organism evidence="8 9">
    <name type="scientific">Acrocarpospora pleiomorpha</name>
    <dbReference type="NCBI Taxonomy" id="90975"/>
    <lineage>
        <taxon>Bacteria</taxon>
        <taxon>Bacillati</taxon>
        <taxon>Actinomycetota</taxon>
        <taxon>Actinomycetes</taxon>
        <taxon>Streptosporangiales</taxon>
        <taxon>Streptosporangiaceae</taxon>
        <taxon>Acrocarpospora</taxon>
    </lineage>
</organism>
<feature type="transmembrane region" description="Helical" evidence="7">
    <location>
        <begin position="119"/>
        <end position="139"/>
    </location>
</feature>
<proteinExistence type="predicted"/>
<sequence>MVTALSLYVYMQFYQYLSSYAQGRVSTLTFGLAMMGYSLGLALLQPLVSGWVQRMSYPTAMLIGFGCLAAGMTAFSAVLIVPGVAAISFGNAVLFLKNDLEALARSKRSATVVFGQQRLAVGIGACLSGLVGGPLYGVFERAGHLPWFWLAVAAQCVVIPLVVLATRRGS</sequence>